<evidence type="ECO:0000256" key="3">
    <source>
        <dbReference type="ARBA" id="ARBA00023163"/>
    </source>
</evidence>
<dbReference type="InterPro" id="IPR010982">
    <property type="entry name" value="Lambda_DNA-bd_dom_sf"/>
</dbReference>
<reference evidence="5" key="1">
    <citation type="submission" date="2023-06" db="EMBL/GenBank/DDBJ databases">
        <title>Genomic of Agaribacillus aureum.</title>
        <authorList>
            <person name="Wang G."/>
        </authorList>
    </citation>
    <scope>NUCLEOTIDE SEQUENCE</scope>
    <source>
        <strain evidence="5">BMA12</strain>
    </source>
</reference>
<dbReference type="CDD" id="cd06267">
    <property type="entry name" value="PBP1_LacI_sugar_binding-like"/>
    <property type="match status" value="1"/>
</dbReference>
<feature type="domain" description="HTH lacI-type" evidence="4">
    <location>
        <begin position="8"/>
        <end position="62"/>
    </location>
</feature>
<evidence type="ECO:0000256" key="1">
    <source>
        <dbReference type="ARBA" id="ARBA00023015"/>
    </source>
</evidence>
<dbReference type="EMBL" id="JAUJEB010000001">
    <property type="protein sequence ID" value="MDN5211700.1"/>
    <property type="molecule type" value="Genomic_DNA"/>
</dbReference>
<evidence type="ECO:0000259" key="4">
    <source>
        <dbReference type="PROSITE" id="PS50932"/>
    </source>
</evidence>
<dbReference type="InterPro" id="IPR028082">
    <property type="entry name" value="Peripla_BP_I"/>
</dbReference>
<keyword evidence="1" id="KW-0805">Transcription regulation</keyword>
<dbReference type="CDD" id="cd01392">
    <property type="entry name" value="HTH_LacI"/>
    <property type="match status" value="1"/>
</dbReference>
<keyword evidence="6" id="KW-1185">Reference proteome</keyword>
<gene>
    <name evidence="5" type="ORF">QQ020_06550</name>
</gene>
<dbReference type="Pfam" id="PF13377">
    <property type="entry name" value="Peripla_BP_3"/>
    <property type="match status" value="1"/>
</dbReference>
<dbReference type="InterPro" id="IPR046335">
    <property type="entry name" value="LacI/GalR-like_sensor"/>
</dbReference>
<dbReference type="GO" id="GO:0003677">
    <property type="term" value="F:DNA binding"/>
    <property type="evidence" value="ECO:0007669"/>
    <property type="project" value="UniProtKB-KW"/>
</dbReference>
<dbReference type="InterPro" id="IPR000843">
    <property type="entry name" value="HTH_LacI"/>
</dbReference>
<dbReference type="RefSeq" id="WP_346757029.1">
    <property type="nucleotide sequence ID" value="NZ_JAUJEB010000001.1"/>
</dbReference>
<accession>A0ABT8L4G7</accession>
<dbReference type="Gene3D" id="1.10.260.40">
    <property type="entry name" value="lambda repressor-like DNA-binding domains"/>
    <property type="match status" value="1"/>
</dbReference>
<dbReference type="PROSITE" id="PS50932">
    <property type="entry name" value="HTH_LACI_2"/>
    <property type="match status" value="1"/>
</dbReference>
<protein>
    <submittedName>
        <fullName evidence="5">LacI family DNA-binding transcriptional regulator</fullName>
    </submittedName>
</protein>
<dbReference type="PANTHER" id="PTHR30146">
    <property type="entry name" value="LACI-RELATED TRANSCRIPTIONAL REPRESSOR"/>
    <property type="match status" value="1"/>
</dbReference>
<dbReference type="Proteomes" id="UP001172083">
    <property type="component" value="Unassembled WGS sequence"/>
</dbReference>
<dbReference type="Pfam" id="PF00356">
    <property type="entry name" value="LacI"/>
    <property type="match status" value="1"/>
</dbReference>
<evidence type="ECO:0000256" key="2">
    <source>
        <dbReference type="ARBA" id="ARBA00023125"/>
    </source>
</evidence>
<organism evidence="5 6">
    <name type="scientific">Agaribacillus aureus</name>
    <dbReference type="NCBI Taxonomy" id="3051825"/>
    <lineage>
        <taxon>Bacteria</taxon>
        <taxon>Pseudomonadati</taxon>
        <taxon>Bacteroidota</taxon>
        <taxon>Cytophagia</taxon>
        <taxon>Cytophagales</taxon>
        <taxon>Splendidivirgaceae</taxon>
        <taxon>Agaribacillus</taxon>
    </lineage>
</organism>
<dbReference type="SUPFAM" id="SSF47413">
    <property type="entry name" value="lambda repressor-like DNA-binding domains"/>
    <property type="match status" value="1"/>
</dbReference>
<evidence type="ECO:0000313" key="5">
    <source>
        <dbReference type="EMBL" id="MDN5211700.1"/>
    </source>
</evidence>
<proteinExistence type="predicted"/>
<sequence>MKKGKKGITIHDIAKTLNISASTVSRSLNDHPNTNIHTKKLVQKTAKKLNYNLNSIASRLRSGRSNTIGLIIPRLDREYFSNVIYSIETNLYQRGYNILICQSNENFEKEKASFQTLLRNKVAGLVVSISKETIDSKFMENVIAEGIPLIQFDRVLKGVKGNKVINDNFGAAYQAVSYMIAQGYTKIAHYAGPLHINIFEDRFLGYKRALKDHGIAFRKELVIQQGLSKDEGELITSRLFCKPDHPEAIFASSDYAALGAMIRLREMGFSVPADIGVCGYANEPFTELFGLTSIDQYSSEMGKTIAKTLLESIEEKDVPDIPKTITIEPKLIPRKSTQRQVNSAV</sequence>
<dbReference type="SUPFAM" id="SSF53822">
    <property type="entry name" value="Periplasmic binding protein-like I"/>
    <property type="match status" value="1"/>
</dbReference>
<dbReference type="Gene3D" id="3.40.50.2300">
    <property type="match status" value="2"/>
</dbReference>
<keyword evidence="3" id="KW-0804">Transcription</keyword>
<dbReference type="PANTHER" id="PTHR30146:SF109">
    <property type="entry name" value="HTH-TYPE TRANSCRIPTIONAL REGULATOR GALS"/>
    <property type="match status" value="1"/>
</dbReference>
<comment type="caution">
    <text evidence="5">The sequence shown here is derived from an EMBL/GenBank/DDBJ whole genome shotgun (WGS) entry which is preliminary data.</text>
</comment>
<keyword evidence="2 5" id="KW-0238">DNA-binding</keyword>
<dbReference type="SMART" id="SM00354">
    <property type="entry name" value="HTH_LACI"/>
    <property type="match status" value="1"/>
</dbReference>
<evidence type="ECO:0000313" key="6">
    <source>
        <dbReference type="Proteomes" id="UP001172083"/>
    </source>
</evidence>
<name>A0ABT8L4G7_9BACT</name>